<dbReference type="GO" id="GO:0005737">
    <property type="term" value="C:cytoplasm"/>
    <property type="evidence" value="ECO:0007669"/>
    <property type="project" value="TreeGrafter"/>
</dbReference>
<evidence type="ECO:0000256" key="1">
    <source>
        <dbReference type="ARBA" id="ARBA00000451"/>
    </source>
</evidence>
<dbReference type="GO" id="GO:0006508">
    <property type="term" value="P:proteolysis"/>
    <property type="evidence" value="ECO:0007669"/>
    <property type="project" value="InterPro"/>
</dbReference>
<dbReference type="PANTHER" id="PTHR12792:SF0">
    <property type="entry name" value="SEPARIN"/>
    <property type="match status" value="1"/>
</dbReference>
<organism evidence="7 8">
    <name type="scientific">Menidia menidia</name>
    <name type="common">Atlantic silverside</name>
    <dbReference type="NCBI Taxonomy" id="238744"/>
    <lineage>
        <taxon>Eukaryota</taxon>
        <taxon>Metazoa</taxon>
        <taxon>Chordata</taxon>
        <taxon>Craniata</taxon>
        <taxon>Vertebrata</taxon>
        <taxon>Euteleostomi</taxon>
        <taxon>Actinopterygii</taxon>
        <taxon>Neopterygii</taxon>
        <taxon>Teleostei</taxon>
        <taxon>Neoteleostei</taxon>
        <taxon>Acanthomorphata</taxon>
        <taxon>Ovalentaria</taxon>
        <taxon>Atherinomorphae</taxon>
        <taxon>Atheriniformes</taxon>
        <taxon>Atherinopsidae</taxon>
        <taxon>Menidiinae</taxon>
        <taxon>Menidia</taxon>
    </lineage>
</organism>
<proteinExistence type="predicted"/>
<evidence type="ECO:0000259" key="6">
    <source>
        <dbReference type="PROSITE" id="PS51700"/>
    </source>
</evidence>
<feature type="compositionally biased region" description="Basic and acidic residues" evidence="5">
    <location>
        <begin position="1528"/>
        <end position="1540"/>
    </location>
</feature>
<dbReference type="PROSITE" id="PS51700">
    <property type="entry name" value="SEPARIN"/>
    <property type="match status" value="1"/>
</dbReference>
<name>A0A8S4BI05_9TELE</name>
<evidence type="ECO:0000256" key="3">
    <source>
        <dbReference type="ARBA" id="ARBA00022801"/>
    </source>
</evidence>
<dbReference type="OrthoDB" id="10255632at2759"/>
<evidence type="ECO:0000313" key="8">
    <source>
        <dbReference type="Proteomes" id="UP000677803"/>
    </source>
</evidence>
<dbReference type="InterPro" id="IPR030397">
    <property type="entry name" value="SEPARIN_core_dom"/>
</dbReference>
<dbReference type="EMBL" id="CAJRST010033334">
    <property type="protein sequence ID" value="CAG5981841.1"/>
    <property type="molecule type" value="Genomic_DNA"/>
</dbReference>
<feature type="compositionally biased region" description="Basic and acidic residues" evidence="5">
    <location>
        <begin position="1323"/>
        <end position="1333"/>
    </location>
</feature>
<keyword evidence="4" id="KW-0159">Chromosome partition</keyword>
<protein>
    <recommendedName>
        <fullName evidence="2">separase</fullName>
        <ecNumber evidence="2">3.4.22.49</ecNumber>
    </recommendedName>
</protein>
<accession>A0A8S4BI05</accession>
<dbReference type="GO" id="GO:0072686">
    <property type="term" value="C:mitotic spindle"/>
    <property type="evidence" value="ECO:0007669"/>
    <property type="project" value="TreeGrafter"/>
</dbReference>
<reference evidence="7" key="1">
    <citation type="submission" date="2021-05" db="EMBL/GenBank/DDBJ databases">
        <authorList>
            <person name="Tigano A."/>
        </authorList>
    </citation>
    <scope>NUCLEOTIDE SEQUENCE</scope>
</reference>
<evidence type="ECO:0000256" key="2">
    <source>
        <dbReference type="ARBA" id="ARBA00012489"/>
    </source>
</evidence>
<dbReference type="Proteomes" id="UP000677803">
    <property type="component" value="Unassembled WGS sequence"/>
</dbReference>
<comment type="catalytic activity">
    <reaction evidence="1">
        <text>All bonds known to be hydrolyzed by this endopeptidase have arginine in P1 and an acidic residue in P4. P6 is often occupied by an acidic residue or by a hydroxy-amino-acid residue, the phosphorylation of which enhances cleavage.</text>
        <dbReference type="EC" id="3.4.22.49"/>
    </reaction>
</comment>
<dbReference type="GO" id="GO:0005634">
    <property type="term" value="C:nucleus"/>
    <property type="evidence" value="ECO:0007669"/>
    <property type="project" value="InterPro"/>
</dbReference>
<gene>
    <name evidence="7" type="ORF">MMEN_LOCUS16436</name>
</gene>
<sequence>MKCLKVDEYIKRTASAEDAGILYQELEIYVKTQPGLQGRTLCDRVIRACNHHLGVGSPDIGHINQLVKLVELSLHGYDISSDCGVQGSPLYMEKIIFHIIKKLTSLEVHTLCSHVVELLYKRLSTAQQVQEDYSILVRNCFSVLWNGLSATKEKKILDHRGKLCSQMQALSFLLLCSTETGLSISKAPVFAENVIADFEQGCGAFTKEDASFVVQEMNKLVNKFFTCDLELEQCLETSNLSVLSEIVLLTMKMLCKTNHHSMAATFLKEMESRFSRCVSSQSTPLMLGKWVIEIHSAIKTGKENSQALTECARILRSLSVDMGNREIHAVLEGCSLIVWAVASGQQNVLSGPGLLALFSFLDEYHELMRTLLNKSSTCQAECARLQQALCYSTYQSFICVNDSMVALQLENSDTLDRVLLYCLATAGLLMTELQKLSNESLYFKAVVAVSNLACGLFNRRLYDQALSLAEILCRDLCKNRYASLSVDRLSRPFMLAVQTSRRTGKLDGALDWVIMWLKALGDKIITHMAEPVSLWVKTKTDATLDSDKDIRLRTLRDGFGSDVPDEQVMRCLLEEELRAYKELARDTSQERYNTLCDLLDICHEGSPHTHLRAYYLSEMAQVVCFQDFSEQTDCMAVDFTHEALRLLDEEPQTPENADRLKDDKAHALLWLYICTVEKNLQEAIESDQKRRELRQQMRSVTDPVCNNDFDYEDKQKSQDSTLVYEGLHFNLAADSGKLCLPLEKALDIWSALFKGKALPTVRNPKQTCSSIAVAAALLGLMGKPLKALKAHQLGIGFSRKLGDTRSCASSLCQSASILIEIGSPELALAQLNEAGKLLTSDSPEGPSALSMLVKLLKAQYFYSIGQVGRGVPYLCEVLKEVNTQKQSKSWYMLRAQALKACSSFLNVDTTLLPEAQRHLIRQHGFKSPDAALYESLKLFCSLLVTLVGKGLYGNNSGNSDVRFVHQGDNLLLKWQLLSELLNCSVKMVALRSSTGAINDARLQCLEALKLAIKLQALSQCAELLVIKAELELMQGEREESRTDLHIVKNLLDRCTDFCYQVTTVDVKIKPRKGRPAQRPRPPLPTVEDDLKDILSTRWISKEPVIKDQSFSPPLKDTPRRWLSSLTHGADCACPCCSEPCLGRATARWAATQGDLVLQQDPNNASVGSELHWAALVRSRSITTHLREKLTELFPPRDPAKRIPKPSLMQDVIGRVYLHMAQAGLEKKLNKVCGIWKILDSGLAFVETMPSPVLKPIKAGLMATKAITSLLTLAAKRGCCPEELFSDVWTWNAPKEHKEMTSEKKTIPPPVIRKQTKSSIRNPHMADSKKEGTKGRAPKPKIYVTGLSTKEKSHVPMTPVPAKSRAAIKDLGSFEFNTVVPSLICTPIQKVKYPPSAQKTSRNASNLQFCVYEEVSPLKDKAQLVPAAPKRTKKSRFKVEFSDDSDSEAAIQEELRVKADAPKKRTTTRRAGPSAKTAPDPPAEKIPLKRQAKGKKSTTLPRSVSSEDDEALICRPASTRRGRPRKQLSKTEEPIEDPDTMRTIEEEANEVLNMSLEQLRISDTDGENNPASSEPIDLDFEVLRRDICCDLERDELVELRSRDQLREDPSHVSQSDSRTENLSVKDVQLLLRSAWLTLQHFPCPTIYPTLSVLLALTLGQEDPFSTAMLHAESFGVTSRHRTIRHLVTSLQKLRKASHDLADRMDALHLSEPDGTSTSTEQRLTRVKEIFSFQSADPSSFPQSHCKEFKHQIQQLPPGVTVCMMSVLGVKPGGVGDSIMLSRLEKDSAPVTVHISTSKQQLNISSLVQEMDSILGAQKVVSCVADKTKWWEGRWALDSRVERLLKNMEDLLGCWKSLLLLPSSDAKLSTLAHQLCKAFSAKGVTTTEEMLKAVLSASPALSEDDQKSFGKGLSPKWDVECDRLLHSAVSQLADREEPRGHMVLILDKYLQKLPWESMSILKSSSVSRMPSLQSLLGLSVQREAGSDSILGHGVNTSKVFYVLDPDANLRNAQERFKECFSSKPDWQGVCGVAPDVAQLQEAVATKDLYIYVGHGAGVRFLDSQSILKQQMRTACFLFGCSSAALAVRGNQEGQGILLNYLIAGCPLVLGNLWDVTDRDIDRFTKALLDSWLSAKSGAPLLEFMASSRQATNLKNITGAAPVVYGLPIHLQ</sequence>
<keyword evidence="8" id="KW-1185">Reference proteome</keyword>
<dbReference type="InterPro" id="IPR005314">
    <property type="entry name" value="Peptidase_C50"/>
</dbReference>
<evidence type="ECO:0000256" key="4">
    <source>
        <dbReference type="ARBA" id="ARBA00022829"/>
    </source>
</evidence>
<feature type="domain" description="Peptidase C50" evidence="6">
    <location>
        <begin position="1994"/>
        <end position="2089"/>
    </location>
</feature>
<dbReference type="Pfam" id="PF03568">
    <property type="entry name" value="Separin_C"/>
    <property type="match status" value="1"/>
</dbReference>
<keyword evidence="3" id="KW-0378">Hydrolase</keyword>
<evidence type="ECO:0000256" key="5">
    <source>
        <dbReference type="SAM" id="MobiDB-lite"/>
    </source>
</evidence>
<feature type="compositionally biased region" description="Basic and acidic residues" evidence="5">
    <location>
        <begin position="1453"/>
        <end position="1462"/>
    </location>
</feature>
<dbReference type="PANTHER" id="PTHR12792">
    <property type="entry name" value="EXTRA SPINDLE POLES 1-RELATED"/>
    <property type="match status" value="1"/>
</dbReference>
<feature type="compositionally biased region" description="Basic residues" evidence="5">
    <location>
        <begin position="1517"/>
        <end position="1527"/>
    </location>
</feature>
<evidence type="ECO:0000313" key="7">
    <source>
        <dbReference type="EMBL" id="CAG5981841.1"/>
    </source>
</evidence>
<feature type="region of interest" description="Disordered" evidence="5">
    <location>
        <begin position="1453"/>
        <end position="1540"/>
    </location>
</feature>
<dbReference type="EC" id="3.4.22.49" evidence="2"/>
<feature type="region of interest" description="Disordered" evidence="5">
    <location>
        <begin position="1312"/>
        <end position="1339"/>
    </location>
</feature>
<dbReference type="GO" id="GO:0051307">
    <property type="term" value="P:meiotic chromosome separation"/>
    <property type="evidence" value="ECO:0007669"/>
    <property type="project" value="TreeGrafter"/>
</dbReference>
<dbReference type="GO" id="GO:0004197">
    <property type="term" value="F:cysteine-type endopeptidase activity"/>
    <property type="evidence" value="ECO:0007669"/>
    <property type="project" value="InterPro"/>
</dbReference>
<comment type="caution">
    <text evidence="7">The sequence shown here is derived from an EMBL/GenBank/DDBJ whole genome shotgun (WGS) entry which is preliminary data.</text>
</comment>
<dbReference type="GO" id="GO:0005813">
    <property type="term" value="C:centrosome"/>
    <property type="evidence" value="ECO:0007669"/>
    <property type="project" value="TreeGrafter"/>
</dbReference>